<dbReference type="GO" id="GO:0015937">
    <property type="term" value="P:coenzyme A biosynthetic process"/>
    <property type="evidence" value="ECO:0007669"/>
    <property type="project" value="UniProtKB-ARBA"/>
</dbReference>
<dbReference type="Pfam" id="PF04127">
    <property type="entry name" value="DFP"/>
    <property type="match status" value="1"/>
</dbReference>
<organism evidence="2 3">
    <name type="scientific">Maricaulis virginensis</name>
    <dbReference type="NCBI Taxonomy" id="144022"/>
    <lineage>
        <taxon>Bacteria</taxon>
        <taxon>Pseudomonadati</taxon>
        <taxon>Pseudomonadota</taxon>
        <taxon>Alphaproteobacteria</taxon>
        <taxon>Maricaulales</taxon>
        <taxon>Maricaulaceae</taxon>
        <taxon>Maricaulis</taxon>
    </lineage>
</organism>
<reference evidence="2" key="1">
    <citation type="journal article" date="2014" name="Int. J. Syst. Evol. Microbiol.">
        <title>Complete genome sequence of Corynebacterium casei LMG S-19264T (=DSM 44701T), isolated from a smear-ripened cheese.</title>
        <authorList>
            <consortium name="US DOE Joint Genome Institute (JGI-PGF)"/>
            <person name="Walter F."/>
            <person name="Albersmeier A."/>
            <person name="Kalinowski J."/>
            <person name="Ruckert C."/>
        </authorList>
    </citation>
    <scope>NUCLEOTIDE SEQUENCE</scope>
    <source>
        <strain evidence="2">VKM B-1513</strain>
    </source>
</reference>
<evidence type="ECO:0000313" key="2">
    <source>
        <dbReference type="EMBL" id="GLK53592.1"/>
    </source>
</evidence>
<evidence type="ECO:0000313" key="3">
    <source>
        <dbReference type="Proteomes" id="UP001143486"/>
    </source>
</evidence>
<protein>
    <recommendedName>
        <fullName evidence="1">DNA/pantothenate metabolism flavoprotein C-terminal domain-containing protein</fullName>
    </recommendedName>
</protein>
<dbReference type="Gene3D" id="3.40.50.10300">
    <property type="entry name" value="CoaB-like"/>
    <property type="match status" value="1"/>
</dbReference>
<dbReference type="InterPro" id="IPR035929">
    <property type="entry name" value="CoaB-like_sf"/>
</dbReference>
<dbReference type="EMBL" id="BSFE01000012">
    <property type="protein sequence ID" value="GLK53592.1"/>
    <property type="molecule type" value="Genomic_DNA"/>
</dbReference>
<keyword evidence="3" id="KW-1185">Reference proteome</keyword>
<dbReference type="InterPro" id="IPR007085">
    <property type="entry name" value="DNA/pantothenate-metab_flavo_C"/>
</dbReference>
<dbReference type="GO" id="GO:0003824">
    <property type="term" value="F:catalytic activity"/>
    <property type="evidence" value="ECO:0007669"/>
    <property type="project" value="UniProtKB-ARBA"/>
</dbReference>
<accession>A0A9W6MPV9</accession>
<reference evidence="2" key="2">
    <citation type="submission" date="2023-01" db="EMBL/GenBank/DDBJ databases">
        <authorList>
            <person name="Sun Q."/>
            <person name="Evtushenko L."/>
        </authorList>
    </citation>
    <scope>NUCLEOTIDE SEQUENCE</scope>
    <source>
        <strain evidence="2">VKM B-1513</strain>
    </source>
</reference>
<comment type="caution">
    <text evidence="2">The sequence shown here is derived from an EMBL/GenBank/DDBJ whole genome shotgun (WGS) entry which is preliminary data.</text>
</comment>
<dbReference type="SUPFAM" id="SSF102645">
    <property type="entry name" value="CoaB-like"/>
    <property type="match status" value="1"/>
</dbReference>
<dbReference type="AlphaFoldDB" id="A0A9W6MPV9"/>
<feature type="domain" description="DNA/pantothenate metabolism flavoprotein C-terminal" evidence="1">
    <location>
        <begin position="5"/>
        <end position="213"/>
    </location>
</feature>
<dbReference type="Proteomes" id="UP001143486">
    <property type="component" value="Unassembled WGS sequence"/>
</dbReference>
<sequence length="216" mass="22706">MSEPLAGRHVLVTAGPTREPIDPVRFISNHSSGKQGYAIAAACAALGARVTLVAGPTALTDPDGVVTVHVETARDMLDAVETALPADVFIAVAAVADWRPAQPSDRKLKLDKASFSSLPLVENPDILKTISRRDTDRPGLVIGFAAETHDVEALARAKRERKGCDWIVANDVSGDVMGGAENAVLLVTAETSEAWERAPKGVVAEKLANRIASALA</sequence>
<name>A0A9W6MPV9_9PROT</name>
<gene>
    <name evidence="2" type="ORF">GCM10017621_31000</name>
</gene>
<evidence type="ECO:0000259" key="1">
    <source>
        <dbReference type="Pfam" id="PF04127"/>
    </source>
</evidence>
<proteinExistence type="predicted"/>